<dbReference type="GO" id="GO:0005829">
    <property type="term" value="C:cytosol"/>
    <property type="evidence" value="ECO:0007669"/>
    <property type="project" value="TreeGrafter"/>
</dbReference>
<dbReference type="Gene3D" id="1.20.1610.10">
    <property type="entry name" value="alpha-1,2-mannosidases domains"/>
    <property type="match status" value="1"/>
</dbReference>
<gene>
    <name evidence="8" type="ORF">BXY64_1775</name>
</gene>
<dbReference type="FunFam" id="1.20.1050.60:FF:000001">
    <property type="entry name" value="Putative alpha-1,2-mannosidase"/>
    <property type="match status" value="1"/>
</dbReference>
<comment type="caution">
    <text evidence="8">The sequence shown here is derived from an EMBL/GenBank/DDBJ whole genome shotgun (WGS) entry which is preliminary data.</text>
</comment>
<dbReference type="InterPro" id="IPR050883">
    <property type="entry name" value="PNGase"/>
</dbReference>
<dbReference type="Pfam" id="PF17678">
    <property type="entry name" value="Glyco_hydro_92N"/>
    <property type="match status" value="1"/>
</dbReference>
<feature type="domain" description="Glycosyl hydrolase family 92" evidence="6">
    <location>
        <begin position="265"/>
        <end position="742"/>
    </location>
</feature>
<dbReference type="InterPro" id="IPR012939">
    <property type="entry name" value="Glyco_hydro_92"/>
</dbReference>
<reference evidence="8 9" key="1">
    <citation type="submission" date="2018-09" db="EMBL/GenBank/DDBJ databases">
        <title>Genomic Encyclopedia of Archaeal and Bacterial Type Strains, Phase II (KMG-II): from individual species to whole genera.</title>
        <authorList>
            <person name="Goeker M."/>
        </authorList>
    </citation>
    <scope>NUCLEOTIDE SEQUENCE [LARGE SCALE GENOMIC DNA]</scope>
    <source>
        <strain evidence="8 9">DSM 21950</strain>
    </source>
</reference>
<evidence type="ECO:0000259" key="7">
    <source>
        <dbReference type="Pfam" id="PF17678"/>
    </source>
</evidence>
<dbReference type="Proteomes" id="UP000284531">
    <property type="component" value="Unassembled WGS sequence"/>
</dbReference>
<dbReference type="Gene3D" id="3.30.2080.10">
    <property type="entry name" value="GH92 mannosidase domain"/>
    <property type="match status" value="1"/>
</dbReference>
<proteinExistence type="predicted"/>
<dbReference type="Pfam" id="PF07971">
    <property type="entry name" value="Glyco_hydro_92"/>
    <property type="match status" value="1"/>
</dbReference>
<comment type="subunit">
    <text evidence="2">Monomer.</text>
</comment>
<evidence type="ECO:0000259" key="6">
    <source>
        <dbReference type="Pfam" id="PF07971"/>
    </source>
</evidence>
<dbReference type="GO" id="GO:0000224">
    <property type="term" value="F:peptide-N4-(N-acetyl-beta-glucosaminyl)asparagine amidase activity"/>
    <property type="evidence" value="ECO:0007669"/>
    <property type="project" value="TreeGrafter"/>
</dbReference>
<feature type="region of interest" description="Disordered" evidence="4">
    <location>
        <begin position="743"/>
        <end position="764"/>
    </location>
</feature>
<protein>
    <submittedName>
        <fullName evidence="8">Putative alpha-1,2-mannosidase</fullName>
    </submittedName>
</protein>
<dbReference type="GO" id="GO:0005975">
    <property type="term" value="P:carbohydrate metabolic process"/>
    <property type="evidence" value="ECO:0007669"/>
    <property type="project" value="InterPro"/>
</dbReference>
<comment type="cofactor">
    <cofactor evidence="1">
        <name>Ca(2+)</name>
        <dbReference type="ChEBI" id="CHEBI:29108"/>
    </cofactor>
</comment>
<feature type="chain" id="PRO_5019132427" evidence="5">
    <location>
        <begin position="19"/>
        <end position="764"/>
    </location>
</feature>
<evidence type="ECO:0000256" key="5">
    <source>
        <dbReference type="SAM" id="SignalP"/>
    </source>
</evidence>
<feature type="signal peptide" evidence="5">
    <location>
        <begin position="1"/>
        <end position="18"/>
    </location>
</feature>
<dbReference type="RefSeq" id="WP_120239492.1">
    <property type="nucleotide sequence ID" value="NZ_RAPQ01000008.1"/>
</dbReference>
<evidence type="ECO:0000256" key="1">
    <source>
        <dbReference type="ARBA" id="ARBA00001913"/>
    </source>
</evidence>
<dbReference type="PANTHER" id="PTHR12143">
    <property type="entry name" value="PEPTIDE N-GLYCANASE PNGASE -RELATED"/>
    <property type="match status" value="1"/>
</dbReference>
<evidence type="ECO:0000256" key="2">
    <source>
        <dbReference type="ARBA" id="ARBA00011245"/>
    </source>
</evidence>
<evidence type="ECO:0000256" key="3">
    <source>
        <dbReference type="ARBA" id="ARBA00022837"/>
    </source>
</evidence>
<evidence type="ECO:0000256" key="4">
    <source>
        <dbReference type="SAM" id="MobiDB-lite"/>
    </source>
</evidence>
<dbReference type="FunFam" id="1.20.1610.10:FF:000001">
    <property type="entry name" value="Putative alpha-1,2-mannosidase"/>
    <property type="match status" value="1"/>
</dbReference>
<sequence length="764" mass="87398">MKKISFIILLFLAISASASKNNDKEKNNTVDLVNTLMGTDSEHALSNGNTYPAIALPWGMNFWTPQTGKMGDGWGYTYDAKKIRGIKQTHQPSPWINDYAAFSLMAVTGELKYNEEERASWFSHKAEEARPYFYSVYLADYDVVAEVTPTERAAMFRFTFPENENSYILLDGFFKGSQVKIIPEERKIIGYCRNNSGGVPDNFHNYFVAEFDKDFEVTHTWDANKIQKGSKEAEGEHVGAVIGFKTKKGETVHVKVASSFVSPEQAQLNLSREISDKSFNQLKEEAKQAWEKEFNRIQIEGGTEEQVRTFYSCLYRVLLYPRKFYEINDNDEVIHYSPYNGEILPGYMFTDNGFWDTFRAVFPFFTLMYPDLNAQIMEGLANTYKESGWLPEWASPGHRGCMIGSNSASLIADSYLKGIRGYDIETLYEAIIKNTKGYNKDVTSVGRYGAEYYNELGYVPYNVGINENTARTLEYAYADFCIWKLAQELNRPQEEIDLFAKRAQNFNNVFDKESGLMRGKNKDGQFQTPFNPLKWGDAFTEGNSLHYTWSVFQDVNGLINLMGGKEKFISTLDGVFEMPPKFDDSYYGFTIHEIREMQIVNMGNYAHGNQPIQHMIYLYNYAGEPWKTQSRVREVMDNLYTSQPDGYCGDEDNGQTSAWYVFSSMGFYPVCPGTDEYVFGSPLFDKVKLTLENGKTFTISSTNNSKENVFVKDIKLNGKSFKKNFIKHGDILKGGKIDFNMSKKANRKRGTSEDSYPYSMSNQK</sequence>
<dbReference type="Gene3D" id="2.70.98.10">
    <property type="match status" value="1"/>
</dbReference>
<dbReference type="FunFam" id="3.30.2080.10:FF:000001">
    <property type="entry name" value="Alpha-1,2-mannosidase subfamily"/>
    <property type="match status" value="1"/>
</dbReference>
<dbReference type="EMBL" id="RAPQ01000008">
    <property type="protein sequence ID" value="RKE04748.1"/>
    <property type="molecule type" value="Genomic_DNA"/>
</dbReference>
<keyword evidence="5" id="KW-0732">Signal</keyword>
<dbReference type="PANTHER" id="PTHR12143:SF43">
    <property type="entry name" value="PUTATIVE-RELATED"/>
    <property type="match status" value="1"/>
</dbReference>
<dbReference type="GO" id="GO:0006516">
    <property type="term" value="P:glycoprotein catabolic process"/>
    <property type="evidence" value="ECO:0007669"/>
    <property type="project" value="TreeGrafter"/>
</dbReference>
<dbReference type="GO" id="GO:0030246">
    <property type="term" value="F:carbohydrate binding"/>
    <property type="evidence" value="ECO:0007669"/>
    <property type="project" value="InterPro"/>
</dbReference>
<organism evidence="8 9">
    <name type="scientific">Marinifilum flexuosum</name>
    <dbReference type="NCBI Taxonomy" id="1117708"/>
    <lineage>
        <taxon>Bacteria</taxon>
        <taxon>Pseudomonadati</taxon>
        <taxon>Bacteroidota</taxon>
        <taxon>Bacteroidia</taxon>
        <taxon>Marinilabiliales</taxon>
        <taxon>Marinifilaceae</taxon>
    </lineage>
</organism>
<evidence type="ECO:0000313" key="9">
    <source>
        <dbReference type="Proteomes" id="UP000284531"/>
    </source>
</evidence>
<feature type="domain" description="Glycosyl hydrolase family 92 N-terminal" evidence="7">
    <location>
        <begin position="32"/>
        <end position="259"/>
    </location>
</feature>
<dbReference type="AlphaFoldDB" id="A0A419XAG1"/>
<evidence type="ECO:0000313" key="8">
    <source>
        <dbReference type="EMBL" id="RKE04748.1"/>
    </source>
</evidence>
<dbReference type="SUPFAM" id="SSF48208">
    <property type="entry name" value="Six-hairpin glycosidases"/>
    <property type="match status" value="1"/>
</dbReference>
<dbReference type="InterPro" id="IPR008928">
    <property type="entry name" value="6-hairpin_glycosidase_sf"/>
</dbReference>
<dbReference type="NCBIfam" id="TIGR01180">
    <property type="entry name" value="aman2_put"/>
    <property type="match status" value="1"/>
</dbReference>
<dbReference type="OrthoDB" id="9762711at2"/>
<dbReference type="InterPro" id="IPR041371">
    <property type="entry name" value="GH92_N"/>
</dbReference>
<dbReference type="InterPro" id="IPR014718">
    <property type="entry name" value="GH-type_carb-bd"/>
</dbReference>
<keyword evidence="9" id="KW-1185">Reference proteome</keyword>
<keyword evidence="3" id="KW-0106">Calcium</keyword>
<dbReference type="InterPro" id="IPR005887">
    <property type="entry name" value="GH92_a_mannosidase_put"/>
</dbReference>
<dbReference type="Gene3D" id="1.20.1050.60">
    <property type="entry name" value="alpha-1,2-mannosidase"/>
    <property type="match status" value="1"/>
</dbReference>
<name>A0A419XAG1_9BACT</name>
<accession>A0A419XAG1</accession>